<proteinExistence type="predicted"/>
<dbReference type="AlphaFoldDB" id="A0A9W9ND20"/>
<organism evidence="1 2">
    <name type="scientific">Penicillium citrinum</name>
    <dbReference type="NCBI Taxonomy" id="5077"/>
    <lineage>
        <taxon>Eukaryota</taxon>
        <taxon>Fungi</taxon>
        <taxon>Dikarya</taxon>
        <taxon>Ascomycota</taxon>
        <taxon>Pezizomycotina</taxon>
        <taxon>Eurotiomycetes</taxon>
        <taxon>Eurotiomycetidae</taxon>
        <taxon>Eurotiales</taxon>
        <taxon>Aspergillaceae</taxon>
        <taxon>Penicillium</taxon>
    </lineage>
</organism>
<dbReference type="Proteomes" id="UP001147733">
    <property type="component" value="Unassembled WGS sequence"/>
</dbReference>
<evidence type="ECO:0000313" key="2">
    <source>
        <dbReference type="Proteomes" id="UP001147733"/>
    </source>
</evidence>
<keyword evidence="2" id="KW-1185">Reference proteome</keyword>
<sequence>MAQNSLVSNSPLVVPNGPVGAFMVELLIFNGSPFKDHWRYWVRCHTNPDIGVELHATGDVRNGFEFEIKRSYDLKKTCNQPTTSIPLQWVDAKYFDKKAMLNDGVQKFDNVPVCDFERSAHKVKVPDKSLNSASNADCQTWIVESADQLVEDNIFTPDVAAFLRSIAQ</sequence>
<dbReference type="RefSeq" id="XP_056495241.1">
    <property type="nucleotide sequence ID" value="XM_056650177.1"/>
</dbReference>
<comment type="caution">
    <text evidence="1">The sequence shown here is derived from an EMBL/GenBank/DDBJ whole genome shotgun (WGS) entry which is preliminary data.</text>
</comment>
<dbReference type="GeneID" id="81389344"/>
<accession>A0A9W9ND20</accession>
<dbReference type="EMBL" id="JAPQKT010000010">
    <property type="protein sequence ID" value="KAJ5217647.1"/>
    <property type="molecule type" value="Genomic_DNA"/>
</dbReference>
<dbReference type="InterPro" id="IPR046670">
    <property type="entry name" value="DUF6540"/>
</dbReference>
<reference evidence="1" key="1">
    <citation type="submission" date="2022-11" db="EMBL/GenBank/DDBJ databases">
        <authorList>
            <person name="Petersen C."/>
        </authorList>
    </citation>
    <scope>NUCLEOTIDE SEQUENCE</scope>
    <source>
        <strain evidence="1">IBT 23319</strain>
    </source>
</reference>
<name>A0A9W9ND20_PENCI</name>
<dbReference type="OrthoDB" id="2999773at2759"/>
<protein>
    <submittedName>
        <fullName evidence="1">Uncharacterized protein</fullName>
    </submittedName>
</protein>
<reference evidence="1" key="2">
    <citation type="journal article" date="2023" name="IMA Fungus">
        <title>Comparative genomic study of the Penicillium genus elucidates a diverse pangenome and 15 lateral gene transfer events.</title>
        <authorList>
            <person name="Petersen C."/>
            <person name="Sorensen T."/>
            <person name="Nielsen M.R."/>
            <person name="Sondergaard T.E."/>
            <person name="Sorensen J.L."/>
            <person name="Fitzpatrick D.A."/>
            <person name="Frisvad J.C."/>
            <person name="Nielsen K.L."/>
        </authorList>
    </citation>
    <scope>NUCLEOTIDE SEQUENCE</scope>
    <source>
        <strain evidence="1">IBT 23319</strain>
    </source>
</reference>
<evidence type="ECO:0000313" key="1">
    <source>
        <dbReference type="EMBL" id="KAJ5217647.1"/>
    </source>
</evidence>
<dbReference type="Pfam" id="PF20174">
    <property type="entry name" value="DUF6540"/>
    <property type="match status" value="1"/>
</dbReference>
<gene>
    <name evidence="1" type="ORF">N7469_011272</name>
</gene>